<dbReference type="EMBL" id="JAODUO010000328">
    <property type="protein sequence ID" value="KAK2183002.1"/>
    <property type="molecule type" value="Genomic_DNA"/>
</dbReference>
<dbReference type="SUPFAM" id="SSF53448">
    <property type="entry name" value="Nucleotide-diphospho-sugar transferases"/>
    <property type="match status" value="1"/>
</dbReference>
<dbReference type="PANTHER" id="PTHR46830">
    <property type="entry name" value="TRANSFERASE, PUTATIVE-RELATED"/>
    <property type="match status" value="1"/>
</dbReference>
<dbReference type="Gene3D" id="3.90.550.20">
    <property type="match status" value="1"/>
</dbReference>
<evidence type="ECO:0000313" key="1">
    <source>
        <dbReference type="EMBL" id="KAK2183002.1"/>
    </source>
</evidence>
<dbReference type="PANTHER" id="PTHR46830:SF2">
    <property type="entry name" value="ALPHA-1,4-N-ACETYLGLUCOSAMINYLTRANSFERASE"/>
    <property type="match status" value="1"/>
</dbReference>
<dbReference type="InterPro" id="IPR029044">
    <property type="entry name" value="Nucleotide-diphossugar_trans"/>
</dbReference>
<keyword evidence="2" id="KW-1185">Reference proteome</keyword>
<dbReference type="Pfam" id="PF04488">
    <property type="entry name" value="Gly_transf_sug"/>
    <property type="match status" value="1"/>
</dbReference>
<reference evidence="1" key="1">
    <citation type="journal article" date="2023" name="Mol. Biol. Evol.">
        <title>Third-Generation Sequencing Reveals the Adaptive Role of the Epigenome in Three Deep-Sea Polychaetes.</title>
        <authorList>
            <person name="Perez M."/>
            <person name="Aroh O."/>
            <person name="Sun Y."/>
            <person name="Lan Y."/>
            <person name="Juniper S.K."/>
            <person name="Young C.R."/>
            <person name="Angers B."/>
            <person name="Qian P.Y."/>
        </authorList>
    </citation>
    <scope>NUCLEOTIDE SEQUENCE</scope>
    <source>
        <strain evidence="1">R07B-5</strain>
    </source>
</reference>
<gene>
    <name evidence="1" type="ORF">NP493_328g03025</name>
</gene>
<dbReference type="AlphaFoldDB" id="A0AAD9L519"/>
<dbReference type="InterPro" id="IPR007577">
    <property type="entry name" value="GlycoTrfase_DXD_sugar-bd_CS"/>
</dbReference>
<sequence length="314" mass="36934">MKQHSEYVAPCPPCDCTKPSQNIWTETPPARPNNNLPVRLEQESKHTTHFQVPNIVHYIWYNDKPSPFKFHHMLSVLSAHKFINPTEILFHTDNEPVGTYWDRVKKLPKFKVVKRAPPKTLFGEAVRPPKFYTSHSNVDRLKVLSEYGGIYLDLDVLVTKPFDELRRYVCTVGQEQETKACGSIIVCSNTSFFLYMWMNAYLDDYRIDEWAYNTGKVPFNLARRYPHLVNMEPTRLNRPNFNELDKIWGPNTFNWQDNYAVHIWYRLWKDRSPHYKGVEPDEENVKTLNNTFGQMARTILYGSPQFIASDQRTP</sequence>
<accession>A0AAD9L519</accession>
<evidence type="ECO:0000313" key="2">
    <source>
        <dbReference type="Proteomes" id="UP001209878"/>
    </source>
</evidence>
<name>A0AAD9L519_RIDPI</name>
<proteinExistence type="predicted"/>
<dbReference type="Proteomes" id="UP001209878">
    <property type="component" value="Unassembled WGS sequence"/>
</dbReference>
<protein>
    <recommendedName>
        <fullName evidence="3">Alpha 1,4-glycosyltransferase domain-containing protein</fullName>
    </recommendedName>
</protein>
<comment type="caution">
    <text evidence="1">The sequence shown here is derived from an EMBL/GenBank/DDBJ whole genome shotgun (WGS) entry which is preliminary data.</text>
</comment>
<evidence type="ECO:0008006" key="3">
    <source>
        <dbReference type="Google" id="ProtNLM"/>
    </source>
</evidence>
<organism evidence="1 2">
    <name type="scientific">Ridgeia piscesae</name>
    <name type="common">Tubeworm</name>
    <dbReference type="NCBI Taxonomy" id="27915"/>
    <lineage>
        <taxon>Eukaryota</taxon>
        <taxon>Metazoa</taxon>
        <taxon>Spiralia</taxon>
        <taxon>Lophotrochozoa</taxon>
        <taxon>Annelida</taxon>
        <taxon>Polychaeta</taxon>
        <taxon>Sedentaria</taxon>
        <taxon>Canalipalpata</taxon>
        <taxon>Sabellida</taxon>
        <taxon>Siboglinidae</taxon>
        <taxon>Ridgeia</taxon>
    </lineage>
</organism>